<name>A0AAW0CGY1_9AGAR</name>
<organism evidence="2 3">
    <name type="scientific">Paramarasmius palmivorus</name>
    <dbReference type="NCBI Taxonomy" id="297713"/>
    <lineage>
        <taxon>Eukaryota</taxon>
        <taxon>Fungi</taxon>
        <taxon>Dikarya</taxon>
        <taxon>Basidiomycota</taxon>
        <taxon>Agaricomycotina</taxon>
        <taxon>Agaricomycetes</taxon>
        <taxon>Agaricomycetidae</taxon>
        <taxon>Agaricales</taxon>
        <taxon>Marasmiineae</taxon>
        <taxon>Marasmiaceae</taxon>
        <taxon>Paramarasmius</taxon>
    </lineage>
</organism>
<evidence type="ECO:0000313" key="3">
    <source>
        <dbReference type="Proteomes" id="UP001383192"/>
    </source>
</evidence>
<evidence type="ECO:0000313" key="2">
    <source>
        <dbReference type="EMBL" id="KAK7037207.1"/>
    </source>
</evidence>
<comment type="caution">
    <text evidence="2">The sequence shown here is derived from an EMBL/GenBank/DDBJ whole genome shotgun (WGS) entry which is preliminary data.</text>
</comment>
<dbReference type="Gene3D" id="3.60.130.30">
    <property type="match status" value="1"/>
</dbReference>
<feature type="region of interest" description="Disordered" evidence="1">
    <location>
        <begin position="123"/>
        <end position="190"/>
    </location>
</feature>
<feature type="region of interest" description="Disordered" evidence="1">
    <location>
        <begin position="548"/>
        <end position="579"/>
    </location>
</feature>
<gene>
    <name evidence="2" type="ORF">VNI00_011198</name>
</gene>
<evidence type="ECO:0000256" key="1">
    <source>
        <dbReference type="SAM" id="MobiDB-lite"/>
    </source>
</evidence>
<dbReference type="EMBL" id="JAYKXP010000048">
    <property type="protein sequence ID" value="KAK7037207.1"/>
    <property type="molecule type" value="Genomic_DNA"/>
</dbReference>
<keyword evidence="3" id="KW-1185">Reference proteome</keyword>
<feature type="compositionally biased region" description="Acidic residues" evidence="1">
    <location>
        <begin position="550"/>
        <end position="565"/>
    </location>
</feature>
<feature type="compositionally biased region" description="Polar residues" evidence="1">
    <location>
        <begin position="136"/>
        <end position="152"/>
    </location>
</feature>
<protein>
    <submittedName>
        <fullName evidence="2">Uncharacterized protein</fullName>
    </submittedName>
</protein>
<dbReference type="Proteomes" id="UP001383192">
    <property type="component" value="Unassembled WGS sequence"/>
</dbReference>
<sequence>MAFLLTLSSALGVHLPRYNPGNDSVKVLRFHNFNLEDSLRSENERQVFLQDQGVFSDEILELEYETIDASSVPHVHDFLKSRGSSSSSPTCPDCSPSKMKNTFHAAAYPVFTTSSQLPISSFEAMSKPSKKRPASRPQSPSQRLKFQRSKSPSFVKAPTARQLRAKRKTELARARRRGAAQRRDGGNEVSQRVLETAQSAIPMHVDGFNALSMLASDPGWIGTKELPQAKLPPASKLKDFNWDGKVTVVFLDRLDRIWSVLGAPPPKAKDWKEVNCGLMQALEEYDRNSTFSSKDMSNRRAGDLGTNSYAIRNTGVSHGGGQREPGNVAVCGLRNKAAVAALSKNQYMGRLVGHTGRLYTTFANRLASESRRVCQELHKKNPELIFPSHPSPNGGYWAARSYNTAGWNESGAAVTVRHTDFGNWAPGWCCVTAIGSFDPDKGGHLILWNVGLRIRFPPGCSILFPSAVITHSNERIQPEEKRYSVVQYSAGGLFRWVYNGFQTDESVLDGLKEKELKRWQEDRRCRWKEGVRLYTKWYELVKGDYKGKELEEESDLTDYEYESESDLTQYEYSTDEEVV</sequence>
<proteinExistence type="predicted"/>
<reference evidence="2 3" key="1">
    <citation type="submission" date="2024-01" db="EMBL/GenBank/DDBJ databases">
        <title>A draft genome for a cacao thread blight-causing isolate of Paramarasmius palmivorus.</title>
        <authorList>
            <person name="Baruah I.K."/>
            <person name="Bukari Y."/>
            <person name="Amoako-Attah I."/>
            <person name="Meinhardt L.W."/>
            <person name="Bailey B.A."/>
            <person name="Cohen S.P."/>
        </authorList>
    </citation>
    <scope>NUCLEOTIDE SEQUENCE [LARGE SCALE GENOMIC DNA]</scope>
    <source>
        <strain evidence="2 3">GH-12</strain>
    </source>
</reference>
<dbReference type="AlphaFoldDB" id="A0AAW0CGY1"/>
<accession>A0AAW0CGY1</accession>